<dbReference type="AlphaFoldDB" id="A0A4C1SE45"/>
<dbReference type="PROSITE" id="PS51257">
    <property type="entry name" value="PROKAR_LIPOPROTEIN"/>
    <property type="match status" value="1"/>
</dbReference>
<evidence type="ECO:0000313" key="3">
    <source>
        <dbReference type="Proteomes" id="UP000299102"/>
    </source>
</evidence>
<evidence type="ECO:0000313" key="2">
    <source>
        <dbReference type="EMBL" id="GBO99379.1"/>
    </source>
</evidence>
<organism evidence="2 3">
    <name type="scientific">Eumeta variegata</name>
    <name type="common">Bagworm moth</name>
    <name type="synonym">Eumeta japonica</name>
    <dbReference type="NCBI Taxonomy" id="151549"/>
    <lineage>
        <taxon>Eukaryota</taxon>
        <taxon>Metazoa</taxon>
        <taxon>Ecdysozoa</taxon>
        <taxon>Arthropoda</taxon>
        <taxon>Hexapoda</taxon>
        <taxon>Insecta</taxon>
        <taxon>Pterygota</taxon>
        <taxon>Neoptera</taxon>
        <taxon>Endopterygota</taxon>
        <taxon>Lepidoptera</taxon>
        <taxon>Glossata</taxon>
        <taxon>Ditrysia</taxon>
        <taxon>Tineoidea</taxon>
        <taxon>Psychidae</taxon>
        <taxon>Oiketicinae</taxon>
        <taxon>Eumeta</taxon>
    </lineage>
</organism>
<keyword evidence="3" id="KW-1185">Reference proteome</keyword>
<reference evidence="2 3" key="1">
    <citation type="journal article" date="2019" name="Commun. Biol.">
        <title>The bagworm genome reveals a unique fibroin gene that provides high tensile strength.</title>
        <authorList>
            <person name="Kono N."/>
            <person name="Nakamura H."/>
            <person name="Ohtoshi R."/>
            <person name="Tomita M."/>
            <person name="Numata K."/>
            <person name="Arakawa K."/>
        </authorList>
    </citation>
    <scope>NUCLEOTIDE SEQUENCE [LARGE SCALE GENOMIC DNA]</scope>
</reference>
<comment type="caution">
    <text evidence="2">The sequence shown here is derived from an EMBL/GenBank/DDBJ whole genome shotgun (WGS) entry which is preliminary data.</text>
</comment>
<evidence type="ECO:0000256" key="1">
    <source>
        <dbReference type="SAM" id="MobiDB-lite"/>
    </source>
</evidence>
<protein>
    <submittedName>
        <fullName evidence="2">Uncharacterized protein</fullName>
    </submittedName>
</protein>
<feature type="region of interest" description="Disordered" evidence="1">
    <location>
        <begin position="64"/>
        <end position="102"/>
    </location>
</feature>
<name>A0A4C1SE45_EUMVA</name>
<dbReference type="Proteomes" id="UP000299102">
    <property type="component" value="Unassembled WGS sequence"/>
</dbReference>
<feature type="compositionally biased region" description="Basic residues" evidence="1">
    <location>
        <begin position="93"/>
        <end position="102"/>
    </location>
</feature>
<proteinExistence type="predicted"/>
<accession>A0A4C1SE45</accession>
<dbReference type="EMBL" id="BGZK01003268">
    <property type="protein sequence ID" value="GBO99379.1"/>
    <property type="molecule type" value="Genomic_DNA"/>
</dbReference>
<sequence length="102" mass="11537">MWERIPQRSKRYPRPQAVIGPAAGSCCTKIVSISAACPHTKCRTTSTYGNSQNKPIWRFGYRTKWPQQRPSLSGRARQNPPLDSATSYLPPGRQRRVKSSHV</sequence>
<gene>
    <name evidence="2" type="ORF">EVAR_100439_1</name>
</gene>